<feature type="transmembrane region" description="Helical" evidence="5">
    <location>
        <begin position="464"/>
        <end position="482"/>
    </location>
</feature>
<comment type="subcellular location">
    <subcellularLocation>
        <location evidence="1">Membrane</location>
        <topology evidence="1">Multi-pass membrane protein</topology>
    </subcellularLocation>
</comment>
<dbReference type="PIRSF" id="PIRSF006060">
    <property type="entry name" value="AA_transporter"/>
    <property type="match status" value="1"/>
</dbReference>
<dbReference type="GO" id="GO:0016020">
    <property type="term" value="C:membrane"/>
    <property type="evidence" value="ECO:0007669"/>
    <property type="project" value="UniProtKB-SubCell"/>
</dbReference>
<evidence type="ECO:0000313" key="6">
    <source>
        <dbReference type="EMBL" id="KAK3393319.1"/>
    </source>
</evidence>
<evidence type="ECO:0000256" key="2">
    <source>
        <dbReference type="ARBA" id="ARBA00022692"/>
    </source>
</evidence>
<name>A0AAE0P4V2_9PEZI</name>
<dbReference type="AlphaFoldDB" id="A0AAE0P4V2"/>
<dbReference type="GO" id="GO:0015179">
    <property type="term" value="F:L-amino acid transmembrane transporter activity"/>
    <property type="evidence" value="ECO:0007669"/>
    <property type="project" value="TreeGrafter"/>
</dbReference>
<comment type="caution">
    <text evidence="6">The sequence shown here is derived from an EMBL/GenBank/DDBJ whole genome shotgun (WGS) entry which is preliminary data.</text>
</comment>
<feature type="transmembrane region" description="Helical" evidence="5">
    <location>
        <begin position="520"/>
        <end position="536"/>
    </location>
</feature>
<feature type="transmembrane region" description="Helical" evidence="5">
    <location>
        <begin position="314"/>
        <end position="337"/>
    </location>
</feature>
<gene>
    <name evidence="6" type="ORF">B0H63DRAFT_386163</name>
</gene>
<feature type="transmembrane region" description="Helical" evidence="5">
    <location>
        <begin position="214"/>
        <end position="234"/>
    </location>
</feature>
<dbReference type="PANTHER" id="PTHR11785:SF402">
    <property type="entry name" value="AMINO ACID TRANSPORTER (EUROFUNG)"/>
    <property type="match status" value="1"/>
</dbReference>
<protein>
    <submittedName>
        <fullName evidence="6">Amino acid/polyamine transporter I</fullName>
    </submittedName>
</protein>
<dbReference type="EMBL" id="JAULSW010000001">
    <property type="protein sequence ID" value="KAK3393319.1"/>
    <property type="molecule type" value="Genomic_DNA"/>
</dbReference>
<sequence length="549" mass="58413">MAPTESRSAGAAEQQPLLGSPIRIALPPPQVTVDGWRTAPNGDSGGNQERGIITSVGAFTRNLGALETFAIIINIVIGSGVFTSPGAIDTNVPSPGAALFIWLVGGTLAWSGAMTMAELGTAIPGEGGIQPYLKYMFGDVFGFLAAWTWIIAVMPATLAILSIVFVESVYSAVGVTGQGDSISHKLGSILILAAISTANSISTKASTRLNNFFVVTKFVTISAVVLAGIVVVFLQTSDPERDIGGRDWITKNWFAFRDSINPDGSTTDWNQVHPWEMLGYSSAALYAALWAYSGWDKAIYISAELSQPAVQLPLAINTALPTIILCFLAANAAYYILLPWHIVSTTDSVAVTAITRLLGSGFGIVAAILVCLVVAGSLLGNSFVAGRMAVAAANMDWFPRIFGVVGRIGPKPNDNGTTTPSDSSIEGTKATSDAPINALILSTVLSVLYILLGNFRALLTFNGLGEFTFFFLTVVGAVMLRFREPELHRPYKPTILIPIIFSLVSGFVVARGAVFAPTQAVVLLGLWFLGLVFYYARQWYRGLRGDVRS</sequence>
<feature type="transmembrane region" description="Helical" evidence="5">
    <location>
        <begin position="69"/>
        <end position="88"/>
    </location>
</feature>
<evidence type="ECO:0000256" key="1">
    <source>
        <dbReference type="ARBA" id="ARBA00004141"/>
    </source>
</evidence>
<keyword evidence="2 5" id="KW-0812">Transmembrane</keyword>
<reference evidence="6" key="2">
    <citation type="submission" date="2023-06" db="EMBL/GenBank/DDBJ databases">
        <authorList>
            <consortium name="Lawrence Berkeley National Laboratory"/>
            <person name="Haridas S."/>
            <person name="Hensen N."/>
            <person name="Bonometti L."/>
            <person name="Westerberg I."/>
            <person name="Brannstrom I.O."/>
            <person name="Guillou S."/>
            <person name="Cros-Aarteil S."/>
            <person name="Calhoun S."/>
            <person name="Kuo A."/>
            <person name="Mondo S."/>
            <person name="Pangilinan J."/>
            <person name="Riley R."/>
            <person name="LaButti K."/>
            <person name="Andreopoulos B."/>
            <person name="Lipzen A."/>
            <person name="Chen C."/>
            <person name="Yanf M."/>
            <person name="Daum C."/>
            <person name="Ng V."/>
            <person name="Clum A."/>
            <person name="Steindorff A."/>
            <person name="Ohm R."/>
            <person name="Martin F."/>
            <person name="Silar P."/>
            <person name="Natvig D."/>
            <person name="Lalanne C."/>
            <person name="Gautier V."/>
            <person name="Ament-velasquez S.L."/>
            <person name="Kruys A."/>
            <person name="Hutchinson M.I."/>
            <person name="Powell A.J."/>
            <person name="Barry K."/>
            <person name="Miller A.N."/>
            <person name="Grigoriev I.V."/>
            <person name="Debuchy R."/>
            <person name="Gladieux P."/>
            <person name="Thoren M.H."/>
            <person name="Johannesson H."/>
        </authorList>
    </citation>
    <scope>NUCLEOTIDE SEQUENCE</scope>
    <source>
        <strain evidence="6">CBS 232.78</strain>
    </source>
</reference>
<dbReference type="PANTHER" id="PTHR11785">
    <property type="entry name" value="AMINO ACID TRANSPORTER"/>
    <property type="match status" value="1"/>
</dbReference>
<feature type="transmembrane region" description="Helical" evidence="5">
    <location>
        <begin position="434"/>
        <end position="452"/>
    </location>
</feature>
<evidence type="ECO:0000256" key="3">
    <source>
        <dbReference type="ARBA" id="ARBA00022989"/>
    </source>
</evidence>
<reference evidence="6" key="1">
    <citation type="journal article" date="2023" name="Mol. Phylogenet. Evol.">
        <title>Genome-scale phylogeny and comparative genomics of the fungal order Sordariales.</title>
        <authorList>
            <person name="Hensen N."/>
            <person name="Bonometti L."/>
            <person name="Westerberg I."/>
            <person name="Brannstrom I.O."/>
            <person name="Guillou S."/>
            <person name="Cros-Aarteil S."/>
            <person name="Calhoun S."/>
            <person name="Haridas S."/>
            <person name="Kuo A."/>
            <person name="Mondo S."/>
            <person name="Pangilinan J."/>
            <person name="Riley R."/>
            <person name="LaButti K."/>
            <person name="Andreopoulos B."/>
            <person name="Lipzen A."/>
            <person name="Chen C."/>
            <person name="Yan M."/>
            <person name="Daum C."/>
            <person name="Ng V."/>
            <person name="Clum A."/>
            <person name="Steindorff A."/>
            <person name="Ohm R.A."/>
            <person name="Martin F."/>
            <person name="Silar P."/>
            <person name="Natvig D.O."/>
            <person name="Lalanne C."/>
            <person name="Gautier V."/>
            <person name="Ament-Velasquez S.L."/>
            <person name="Kruys A."/>
            <person name="Hutchinson M.I."/>
            <person name="Powell A.J."/>
            <person name="Barry K."/>
            <person name="Miller A.N."/>
            <person name="Grigoriev I.V."/>
            <person name="Debuchy R."/>
            <person name="Gladieux P."/>
            <person name="Hiltunen Thoren M."/>
            <person name="Johannesson H."/>
        </authorList>
    </citation>
    <scope>NUCLEOTIDE SEQUENCE</scope>
    <source>
        <strain evidence="6">CBS 232.78</strain>
    </source>
</reference>
<dbReference type="Pfam" id="PF13520">
    <property type="entry name" value="AA_permease_2"/>
    <property type="match status" value="1"/>
</dbReference>
<keyword evidence="3 5" id="KW-1133">Transmembrane helix</keyword>
<organism evidence="6 7">
    <name type="scientific">Podospora didyma</name>
    <dbReference type="NCBI Taxonomy" id="330526"/>
    <lineage>
        <taxon>Eukaryota</taxon>
        <taxon>Fungi</taxon>
        <taxon>Dikarya</taxon>
        <taxon>Ascomycota</taxon>
        <taxon>Pezizomycotina</taxon>
        <taxon>Sordariomycetes</taxon>
        <taxon>Sordariomycetidae</taxon>
        <taxon>Sordariales</taxon>
        <taxon>Podosporaceae</taxon>
        <taxon>Podospora</taxon>
    </lineage>
</organism>
<dbReference type="Proteomes" id="UP001285441">
    <property type="component" value="Unassembled WGS sequence"/>
</dbReference>
<dbReference type="InterPro" id="IPR002293">
    <property type="entry name" value="AA/rel_permease1"/>
</dbReference>
<evidence type="ECO:0000256" key="5">
    <source>
        <dbReference type="SAM" id="Phobius"/>
    </source>
</evidence>
<keyword evidence="7" id="KW-1185">Reference proteome</keyword>
<accession>A0AAE0P4V2</accession>
<dbReference type="FunFam" id="1.20.1740.10:FF:000042">
    <property type="entry name" value="Similar to amino acid transporter"/>
    <property type="match status" value="1"/>
</dbReference>
<feature type="transmembrane region" description="Helical" evidence="5">
    <location>
        <begin position="140"/>
        <end position="166"/>
    </location>
</feature>
<dbReference type="Gene3D" id="1.20.1740.10">
    <property type="entry name" value="Amino acid/polyamine transporter I"/>
    <property type="match status" value="1"/>
</dbReference>
<keyword evidence="4 5" id="KW-0472">Membrane</keyword>
<proteinExistence type="predicted"/>
<evidence type="ECO:0000256" key="4">
    <source>
        <dbReference type="ARBA" id="ARBA00023136"/>
    </source>
</evidence>
<feature type="transmembrane region" description="Helical" evidence="5">
    <location>
        <begin position="357"/>
        <end position="379"/>
    </location>
</feature>
<feature type="transmembrane region" description="Helical" evidence="5">
    <location>
        <begin position="100"/>
        <end position="119"/>
    </location>
</feature>
<feature type="transmembrane region" description="Helical" evidence="5">
    <location>
        <begin position="494"/>
        <end position="514"/>
    </location>
</feature>
<evidence type="ECO:0000313" key="7">
    <source>
        <dbReference type="Proteomes" id="UP001285441"/>
    </source>
</evidence>
<dbReference type="InterPro" id="IPR050598">
    <property type="entry name" value="AminoAcid_Transporter"/>
</dbReference>